<dbReference type="GeneID" id="81381737"/>
<gene>
    <name evidence="6" type="ORF">N7469_003650</name>
</gene>
<evidence type="ECO:0000256" key="1">
    <source>
        <dbReference type="ARBA" id="ARBA00004123"/>
    </source>
</evidence>
<dbReference type="GO" id="GO:0005634">
    <property type="term" value="C:nucleus"/>
    <property type="evidence" value="ECO:0007669"/>
    <property type="project" value="UniProtKB-SubCell"/>
</dbReference>
<evidence type="ECO:0000256" key="4">
    <source>
        <dbReference type="ARBA" id="ARBA00022833"/>
    </source>
</evidence>
<dbReference type="EMBL" id="JAPQKT010000003">
    <property type="protein sequence ID" value="KAJ5234482.1"/>
    <property type="molecule type" value="Genomic_DNA"/>
</dbReference>
<dbReference type="SUPFAM" id="SSF53098">
    <property type="entry name" value="Ribonuclease H-like"/>
    <property type="match status" value="1"/>
</dbReference>
<keyword evidence="2" id="KW-0479">Metal-binding</keyword>
<dbReference type="OrthoDB" id="4364441at2759"/>
<comment type="caution">
    <text evidence="6">The sequence shown here is derived from an EMBL/GenBank/DDBJ whole genome shotgun (WGS) entry which is preliminary data.</text>
</comment>
<dbReference type="InterPro" id="IPR012337">
    <property type="entry name" value="RNaseH-like_sf"/>
</dbReference>
<dbReference type="AlphaFoldDB" id="A0A9W9P345"/>
<dbReference type="PANTHER" id="PTHR46481:SF10">
    <property type="entry name" value="ZINC FINGER BED DOMAIN-CONTAINING PROTEIN 39"/>
    <property type="match status" value="1"/>
</dbReference>
<keyword evidence="4" id="KW-0862">Zinc</keyword>
<sequence length="535" mass="62523">MLAYPSYRSQGSNTQQKHYTYCLSKKALPSFFVKKQTNNQSLSAYCIPTTRSLLREPIDKAISDYHLEFDSSFTIVEQPVWRDLIDLAQSIPYPINHISGKTVCSHLEKLAKNQQEQILNELPPNTKLSLSFDCWTSPFNQAFLAVVAYFINADWEYREILLGFEFLQKQYTGAYLAEILMDKVLRKYNIQDRVVAVISDNASNNNALIKAMKENYGIDLIQLSCLAHVIQLSLNAMLAQMKAEPKNSQMEDPISSTDDHAGSEIKISTTLKKVSSCFSAEKRLAFNGLAPLAVFVNSSSLCKESFLKLQRTNSSLSDPRPRSLMPVRDIYTRWNSIYLILRRAKQLQKYFDKYCDQENLNIMKLSSDEWRQIDYLLTILQLFYRYTKAISILKDITIYYVFCLYNELFEHIETSIKRIRRKRVLWHNEMLNILNHANDKLSQYYQMTAESDLEHLYMHGTILVPQNKLYYFKEHPDWQDYLYYLEYVSSLRQRMHTYQDPQYDRTLAKIQQPPSSNLVMSLISRSKDYNALLPV</sequence>
<evidence type="ECO:0000256" key="3">
    <source>
        <dbReference type="ARBA" id="ARBA00022771"/>
    </source>
</evidence>
<evidence type="ECO:0000313" key="7">
    <source>
        <dbReference type="Proteomes" id="UP001147733"/>
    </source>
</evidence>
<proteinExistence type="predicted"/>
<dbReference type="PANTHER" id="PTHR46481">
    <property type="entry name" value="ZINC FINGER BED DOMAIN-CONTAINING PROTEIN 4"/>
    <property type="match status" value="1"/>
</dbReference>
<organism evidence="6 7">
    <name type="scientific">Penicillium citrinum</name>
    <dbReference type="NCBI Taxonomy" id="5077"/>
    <lineage>
        <taxon>Eukaryota</taxon>
        <taxon>Fungi</taxon>
        <taxon>Dikarya</taxon>
        <taxon>Ascomycota</taxon>
        <taxon>Pezizomycotina</taxon>
        <taxon>Eurotiomycetes</taxon>
        <taxon>Eurotiomycetidae</taxon>
        <taxon>Eurotiales</taxon>
        <taxon>Aspergillaceae</taxon>
        <taxon>Penicillium</taxon>
    </lineage>
</organism>
<protein>
    <submittedName>
        <fullName evidence="6">Uncharacterized protein</fullName>
    </submittedName>
</protein>
<dbReference type="Proteomes" id="UP001147733">
    <property type="component" value="Unassembled WGS sequence"/>
</dbReference>
<evidence type="ECO:0000313" key="6">
    <source>
        <dbReference type="EMBL" id="KAJ5234482.1"/>
    </source>
</evidence>
<comment type="subcellular location">
    <subcellularLocation>
        <location evidence="1">Nucleus</location>
    </subcellularLocation>
</comment>
<keyword evidence="5" id="KW-0539">Nucleus</keyword>
<name>A0A9W9P345_PENCI</name>
<reference evidence="6" key="2">
    <citation type="journal article" date="2023" name="IMA Fungus">
        <title>Comparative genomic study of the Penicillium genus elucidates a diverse pangenome and 15 lateral gene transfer events.</title>
        <authorList>
            <person name="Petersen C."/>
            <person name="Sorensen T."/>
            <person name="Nielsen M.R."/>
            <person name="Sondergaard T.E."/>
            <person name="Sorensen J.L."/>
            <person name="Fitzpatrick D.A."/>
            <person name="Frisvad J.C."/>
            <person name="Nielsen K.L."/>
        </authorList>
    </citation>
    <scope>NUCLEOTIDE SEQUENCE</scope>
    <source>
        <strain evidence="6">IBT 23319</strain>
    </source>
</reference>
<evidence type="ECO:0000256" key="5">
    <source>
        <dbReference type="ARBA" id="ARBA00023242"/>
    </source>
</evidence>
<keyword evidence="7" id="KW-1185">Reference proteome</keyword>
<dbReference type="InterPro" id="IPR052035">
    <property type="entry name" value="ZnF_BED_domain_contain"/>
</dbReference>
<keyword evidence="3" id="KW-0863">Zinc-finger</keyword>
<evidence type="ECO:0000256" key="2">
    <source>
        <dbReference type="ARBA" id="ARBA00022723"/>
    </source>
</evidence>
<reference evidence="6" key="1">
    <citation type="submission" date="2022-11" db="EMBL/GenBank/DDBJ databases">
        <authorList>
            <person name="Petersen C."/>
        </authorList>
    </citation>
    <scope>NUCLEOTIDE SEQUENCE</scope>
    <source>
        <strain evidence="6">IBT 23319</strain>
    </source>
</reference>
<accession>A0A9W9P345</accession>
<dbReference type="GO" id="GO:0008270">
    <property type="term" value="F:zinc ion binding"/>
    <property type="evidence" value="ECO:0007669"/>
    <property type="project" value="UniProtKB-KW"/>
</dbReference>
<dbReference type="RefSeq" id="XP_056501982.1">
    <property type="nucleotide sequence ID" value="XM_056642570.1"/>
</dbReference>